<evidence type="ECO:0000256" key="2">
    <source>
        <dbReference type="ARBA" id="ARBA00004604"/>
    </source>
</evidence>
<evidence type="ECO:0000313" key="12">
    <source>
        <dbReference type="EMBL" id="KAF7436932.1"/>
    </source>
</evidence>
<feature type="transmembrane region" description="Helical" evidence="10">
    <location>
        <begin position="177"/>
        <end position="197"/>
    </location>
</feature>
<evidence type="ECO:0000256" key="1">
    <source>
        <dbReference type="ARBA" id="ARBA00004141"/>
    </source>
</evidence>
<dbReference type="GeneID" id="59373584"/>
<dbReference type="PANTHER" id="PTHR23051:SF0">
    <property type="entry name" value="SOLUTE CARRIER FAMILY 35 MEMBER F5"/>
    <property type="match status" value="1"/>
</dbReference>
<evidence type="ECO:0000313" key="13">
    <source>
        <dbReference type="Proteomes" id="UP000623687"/>
    </source>
</evidence>
<evidence type="ECO:0000256" key="7">
    <source>
        <dbReference type="ARBA" id="ARBA00023136"/>
    </source>
</evidence>
<proteinExistence type="inferred from homology"/>
<feature type="transmembrane region" description="Helical" evidence="10">
    <location>
        <begin position="152"/>
        <end position="171"/>
    </location>
</feature>
<keyword evidence="6 10" id="KW-1133">Transmembrane helix</keyword>
<dbReference type="PANTHER" id="PTHR23051">
    <property type="entry name" value="SOLUTE CARRIER FAMILY 35, MEMBER F5"/>
    <property type="match status" value="1"/>
</dbReference>
<evidence type="ECO:0000256" key="3">
    <source>
        <dbReference type="ARBA" id="ARBA00011022"/>
    </source>
</evidence>
<dbReference type="OrthoDB" id="1436450at2759"/>
<dbReference type="VEuPathDB" id="FungiDB:PC9H_003766"/>
<dbReference type="GO" id="GO:0030688">
    <property type="term" value="C:preribosome, small subunit precursor"/>
    <property type="evidence" value="ECO:0007669"/>
    <property type="project" value="InterPro"/>
</dbReference>
<dbReference type="SUPFAM" id="SSF103481">
    <property type="entry name" value="Multidrug resistance efflux transporter EmrE"/>
    <property type="match status" value="1"/>
</dbReference>
<dbReference type="RefSeq" id="XP_036634831.1">
    <property type="nucleotide sequence ID" value="XM_036773358.1"/>
</dbReference>
<sequence length="626" mass="68366">MSADPASNEDRSVNIEMTMSDSVSGQPSDGAKSLSTLKKQDYLLGIGLLLVVVFLWTSSNFITQDLLETGYEKPFIITYLNTSAFVVYLLPFLYRQFRESRSYGKARTTDGYQSLAVDATQGDSEAGIQQPAPTLNNEDGLPPLTIRETIKLASIFCIFWFIANWSVNAALEYTSVASATILSSMSGFFTLAIGRIFRVETFTMAKIAAIVMSFIGVVFVSISDTSETRTENLVPRAMINTSPSLTSPSRPLLGDSLALLSAVFYALYVILLKVRIKSESRIDMQLFFGFVGLFNIIGCWPIAVILHYTGLEPFSLPHGRKAIMAILMNMFITWSSDYIYVLAMLKTTPLVVTVGLSLTIPLAVVGDFFLAKPTKGQVIVGAILVVIGFITIGVDGPGHEGSEEEHVAAGASSHPRRSQSVAPEEPKDRRKRLGGHSPSAKIDVSKRRFVADGPTEQVLVGSLAAENDTTASEILQLGDATDKPPSFTKREKQQLKHEAFLQRLESAQTPYSKSHNRRMKRKAKEQVAGGLSSMHEAISIMAEEAGLPQDDLKADSLSTVQPARAKSGQIGQGKSVPLSNAQRKRALELEKLRQPLILSTPQFAASPFQTIRQHATNSLLKHQVPS</sequence>
<evidence type="ECO:0000256" key="8">
    <source>
        <dbReference type="ARBA" id="ARBA00023242"/>
    </source>
</evidence>
<dbReference type="Pfam" id="PF00892">
    <property type="entry name" value="EamA"/>
    <property type="match status" value="1"/>
</dbReference>
<feature type="transmembrane region" description="Helical" evidence="10">
    <location>
        <begin position="322"/>
        <end position="343"/>
    </location>
</feature>
<feature type="domain" description="EamA" evidence="11">
    <location>
        <begin position="154"/>
        <end position="221"/>
    </location>
</feature>
<accession>A0A8H7A1K6</accession>
<keyword evidence="5 10" id="KW-0812">Transmembrane</keyword>
<feature type="transmembrane region" description="Helical" evidence="10">
    <location>
        <begin position="350"/>
        <end position="370"/>
    </location>
</feature>
<dbReference type="GO" id="GO:0005730">
    <property type="term" value="C:nucleolus"/>
    <property type="evidence" value="ECO:0007669"/>
    <property type="project" value="UniProtKB-SubCell"/>
</dbReference>
<reference evidence="12" key="1">
    <citation type="submission" date="2019-07" db="EMBL/GenBank/DDBJ databases">
        <authorList>
            <person name="Palmer J.M."/>
        </authorList>
    </citation>
    <scope>NUCLEOTIDE SEQUENCE</scope>
    <source>
        <strain evidence="12">PC9</strain>
    </source>
</reference>
<dbReference type="Pfam" id="PF15341">
    <property type="entry name" value="SLX9"/>
    <property type="match status" value="1"/>
</dbReference>
<protein>
    <recommendedName>
        <fullName evidence="4">Ribosome biogenesis protein SLX9</fullName>
    </recommendedName>
</protein>
<dbReference type="Proteomes" id="UP000623687">
    <property type="component" value="Unassembled WGS sequence"/>
</dbReference>
<dbReference type="GO" id="GO:0000462">
    <property type="term" value="P:maturation of SSU-rRNA from tricistronic rRNA transcript (SSU-rRNA, 5.8S rRNA, LSU-rRNA)"/>
    <property type="evidence" value="ECO:0007669"/>
    <property type="project" value="InterPro"/>
</dbReference>
<dbReference type="GO" id="GO:0000329">
    <property type="term" value="C:fungal-type vacuole membrane"/>
    <property type="evidence" value="ECO:0007669"/>
    <property type="project" value="TreeGrafter"/>
</dbReference>
<feature type="region of interest" description="Disordered" evidence="9">
    <location>
        <begin position="558"/>
        <end position="582"/>
    </location>
</feature>
<evidence type="ECO:0000256" key="4">
    <source>
        <dbReference type="ARBA" id="ARBA00021321"/>
    </source>
</evidence>
<keyword evidence="8" id="KW-0539">Nucleus</keyword>
<dbReference type="GO" id="GO:0030686">
    <property type="term" value="C:90S preribosome"/>
    <property type="evidence" value="ECO:0007669"/>
    <property type="project" value="InterPro"/>
</dbReference>
<dbReference type="EMBL" id="JACETU010000002">
    <property type="protein sequence ID" value="KAF7436932.1"/>
    <property type="molecule type" value="Genomic_DNA"/>
</dbReference>
<comment type="subcellular location">
    <subcellularLocation>
        <location evidence="1">Membrane</location>
        <topology evidence="1">Multi-pass membrane protein</topology>
    </subcellularLocation>
    <subcellularLocation>
        <location evidence="2">Nucleus</location>
        <location evidence="2">Nucleolus</location>
    </subcellularLocation>
</comment>
<evidence type="ECO:0000256" key="6">
    <source>
        <dbReference type="ARBA" id="ARBA00022989"/>
    </source>
</evidence>
<dbReference type="InterPro" id="IPR037185">
    <property type="entry name" value="EmrE-like"/>
</dbReference>
<feature type="region of interest" description="Disordered" evidence="9">
    <location>
        <begin position="400"/>
        <end position="439"/>
    </location>
</feature>
<feature type="transmembrane region" description="Helical" evidence="10">
    <location>
        <begin position="75"/>
        <end position="94"/>
    </location>
</feature>
<gene>
    <name evidence="12" type="ORF">PC9H_003766</name>
</gene>
<keyword evidence="13" id="KW-1185">Reference proteome</keyword>
<evidence type="ECO:0000256" key="9">
    <source>
        <dbReference type="SAM" id="MobiDB-lite"/>
    </source>
</evidence>
<comment type="similarity">
    <text evidence="3">Belongs to the SLX9 family.</text>
</comment>
<dbReference type="InterPro" id="IPR000620">
    <property type="entry name" value="EamA_dom"/>
</dbReference>
<dbReference type="AlphaFoldDB" id="A0A8H7A1K6"/>
<evidence type="ECO:0000256" key="5">
    <source>
        <dbReference type="ARBA" id="ARBA00022692"/>
    </source>
</evidence>
<name>A0A8H7A1K6_PLEOS</name>
<organism evidence="12 13">
    <name type="scientific">Pleurotus ostreatus</name>
    <name type="common">Oyster mushroom</name>
    <name type="synonym">White-rot fungus</name>
    <dbReference type="NCBI Taxonomy" id="5322"/>
    <lineage>
        <taxon>Eukaryota</taxon>
        <taxon>Fungi</taxon>
        <taxon>Dikarya</taxon>
        <taxon>Basidiomycota</taxon>
        <taxon>Agaricomycotina</taxon>
        <taxon>Agaricomycetes</taxon>
        <taxon>Agaricomycetidae</taxon>
        <taxon>Agaricales</taxon>
        <taxon>Pleurotineae</taxon>
        <taxon>Pleurotaceae</taxon>
        <taxon>Pleurotus</taxon>
    </lineage>
</organism>
<evidence type="ECO:0000259" key="11">
    <source>
        <dbReference type="Pfam" id="PF00892"/>
    </source>
</evidence>
<evidence type="ECO:0000256" key="10">
    <source>
        <dbReference type="SAM" id="Phobius"/>
    </source>
</evidence>
<feature type="transmembrane region" description="Helical" evidence="10">
    <location>
        <begin position="204"/>
        <end position="222"/>
    </location>
</feature>
<dbReference type="InterPro" id="IPR028160">
    <property type="entry name" value="Slx9-like"/>
</dbReference>
<comment type="caution">
    <text evidence="12">The sequence shown here is derived from an EMBL/GenBank/DDBJ whole genome shotgun (WGS) entry which is preliminary data.</text>
</comment>
<keyword evidence="7 10" id="KW-0472">Membrane</keyword>
<feature type="transmembrane region" description="Helical" evidence="10">
    <location>
        <begin position="42"/>
        <end position="63"/>
    </location>
</feature>
<feature type="transmembrane region" description="Helical" evidence="10">
    <location>
        <begin position="256"/>
        <end position="274"/>
    </location>
</feature>
<feature type="transmembrane region" description="Helical" evidence="10">
    <location>
        <begin position="286"/>
        <end position="310"/>
    </location>
</feature>